<protein>
    <submittedName>
        <fullName evidence="1">Uncharacterized protein</fullName>
    </submittedName>
</protein>
<dbReference type="Proteomes" id="UP000663873">
    <property type="component" value="Unassembled WGS sequence"/>
</dbReference>
<organism evidence="1 2">
    <name type="scientific">Rotaria socialis</name>
    <dbReference type="NCBI Taxonomy" id="392032"/>
    <lineage>
        <taxon>Eukaryota</taxon>
        <taxon>Metazoa</taxon>
        <taxon>Spiralia</taxon>
        <taxon>Gnathifera</taxon>
        <taxon>Rotifera</taxon>
        <taxon>Eurotatoria</taxon>
        <taxon>Bdelloidea</taxon>
        <taxon>Philodinida</taxon>
        <taxon>Philodinidae</taxon>
        <taxon>Rotaria</taxon>
    </lineage>
</organism>
<accession>A0A821SKR8</accession>
<proteinExistence type="predicted"/>
<dbReference type="EMBL" id="CAJOBP010063138">
    <property type="protein sequence ID" value="CAF4858054.1"/>
    <property type="molecule type" value="Genomic_DNA"/>
</dbReference>
<dbReference type="AlphaFoldDB" id="A0A821SKR8"/>
<sequence>VNPDLASYAADAFVYSQLSDLNYRSVSEPTSSSNNHHTTRMSPYARQTFYPMYTQRDIHSPSSRTTADYA</sequence>
<comment type="caution">
    <text evidence="1">The sequence shown here is derived from an EMBL/GenBank/DDBJ whole genome shotgun (WGS) entry which is preliminary data.</text>
</comment>
<feature type="non-terminal residue" evidence="1">
    <location>
        <position position="1"/>
    </location>
</feature>
<keyword evidence="2" id="KW-1185">Reference proteome</keyword>
<reference evidence="1" key="1">
    <citation type="submission" date="2021-02" db="EMBL/GenBank/DDBJ databases">
        <authorList>
            <person name="Nowell W R."/>
        </authorList>
    </citation>
    <scope>NUCLEOTIDE SEQUENCE</scope>
</reference>
<gene>
    <name evidence="1" type="ORF">UJA718_LOCUS43761</name>
</gene>
<name>A0A821SKR8_9BILA</name>
<evidence type="ECO:0000313" key="2">
    <source>
        <dbReference type="Proteomes" id="UP000663873"/>
    </source>
</evidence>
<evidence type="ECO:0000313" key="1">
    <source>
        <dbReference type="EMBL" id="CAF4858054.1"/>
    </source>
</evidence>